<dbReference type="AlphaFoldDB" id="A0A8S2DFI4"/>
<gene>
    <name evidence="12" type="ORF">OVA965_LOCUS8732</name>
    <name evidence="13" type="ORF">TMI583_LOCUS8726</name>
</gene>
<dbReference type="Gene3D" id="2.130.10.30">
    <property type="entry name" value="Regulator of chromosome condensation 1/beta-lactamase-inhibitor protein II"/>
    <property type="match status" value="1"/>
</dbReference>
<dbReference type="InterPro" id="IPR039753">
    <property type="entry name" value="RG7MT1"/>
</dbReference>
<feature type="compositionally biased region" description="Polar residues" evidence="10">
    <location>
        <begin position="367"/>
        <end position="378"/>
    </location>
</feature>
<feature type="repeat" description="RCC1" evidence="9">
    <location>
        <begin position="796"/>
        <end position="849"/>
    </location>
</feature>
<evidence type="ECO:0000256" key="9">
    <source>
        <dbReference type="PROSITE-ProRule" id="PRU00235"/>
    </source>
</evidence>
<evidence type="ECO:0000256" key="4">
    <source>
        <dbReference type="ARBA" id="ARBA00022691"/>
    </source>
</evidence>
<evidence type="ECO:0000259" key="11">
    <source>
        <dbReference type="PROSITE" id="PS51562"/>
    </source>
</evidence>
<feature type="repeat" description="RCC1" evidence="9">
    <location>
        <begin position="850"/>
        <end position="900"/>
    </location>
</feature>
<evidence type="ECO:0000313" key="12">
    <source>
        <dbReference type="EMBL" id="CAF0883232.1"/>
    </source>
</evidence>
<dbReference type="InterPro" id="IPR004971">
    <property type="entry name" value="mRNA_G-N7_MeTrfase_dom"/>
</dbReference>
<dbReference type="EMBL" id="CAJNOK010002986">
    <property type="protein sequence ID" value="CAF0883232.1"/>
    <property type="molecule type" value="Genomic_DNA"/>
</dbReference>
<evidence type="ECO:0000313" key="14">
    <source>
        <dbReference type="Proteomes" id="UP000677228"/>
    </source>
</evidence>
<feature type="non-terminal residue" evidence="12">
    <location>
        <position position="1"/>
    </location>
</feature>
<sequence>IMANSSTSAKVAEHYNEMEEKGLEARTQSPIFYLRNFNNWVKSMLINEYLQCIGRENNDRKNCIHVLDLGCGKGGDVLKWKTGKVDHVVFTDIAEKSVQACKERYKSLRAAYTAEFISLDCSKDLIRDKLQNKDNPIFDLVSSQFVIHYTFESCERIMIFLRNVSEMLRIGGYFIGTTINSSELICRCRNAPNQTISNDIFKIAFDKNTMDLSGDIPLFNAKYDFSLHEVVNCEEYLVYFPLLIKLAEKHGLEFVDRKTFTQFFSDQKSARVLLEKMKALEAYSNKTDVYERIPLSADHVQYEHAVKYLSSLVSSESASPNQNTVSSCRTLSMQEWEITSLYITFAFKKTVMPASARSKLIAENNKNETPFTGKQTGRNPKKRPVNEDDDSEDDEEKSATPKKRAKQRSPQPSRPLTTTSLITKKTTSRVKATVSSSSQPSHSKSVSNSNSSRLVSRSPPPQIRAAPTKSTKPKTTSRSKSVKRRSSSSSNIALPATTTKTSKKGNETHIPSYKKRCDTWSLPNLDNIKAASNTTIRKTRIAHPTKLLTVNAATLKVGGQVLALGENGMRQLGLSANIPERQNAQPVAIPEKVIQIAAGPMHSAVLTDKNQIYSFGCNDEKALGHTENDDEDSDDESEVKFGSVDFTKIITNKNEQIIQVVAGDSHTMILTNVGKVYGWGTFRSSTNGPFGLITKNKIESEPVEIPLPEKIIKIASGHDFVLFLSETGCVYSSGNGETGQLGRISRYSAEYSRHGGTERLLTPAPIEYNRKNLKEKQLVFSDIFASAHGFFLKAEDQNISLGCGLNNFHQLGFESTEPIFFPTYIPSLDGHEWIKFSGGLHHTLALAKDGSVFSFGRHYEGQLGIENIDKHLSEPTRIDDVPKAVDISCGNHVSFVIDENGKAYSFGGGASLQHGHGQRDVKKPEMISSKYMDIKSVQMVAVGSQHTLFLVFDK</sequence>
<feature type="compositionally biased region" description="Low complexity" evidence="10">
    <location>
        <begin position="416"/>
        <end position="425"/>
    </location>
</feature>
<dbReference type="PROSITE" id="PS51562">
    <property type="entry name" value="RNA_CAP0_MT"/>
    <property type="match status" value="1"/>
</dbReference>
<reference evidence="12" key="1">
    <citation type="submission" date="2021-02" db="EMBL/GenBank/DDBJ databases">
        <authorList>
            <person name="Nowell W R."/>
        </authorList>
    </citation>
    <scope>NUCLEOTIDE SEQUENCE</scope>
</reference>
<dbReference type="PANTHER" id="PTHR12189">
    <property type="entry name" value="MRNA GUANINE-7- METHYLTRANSFERASE"/>
    <property type="match status" value="1"/>
</dbReference>
<dbReference type="InterPro" id="IPR029063">
    <property type="entry name" value="SAM-dependent_MTases_sf"/>
</dbReference>
<feature type="repeat" description="RCC1" evidence="9">
    <location>
        <begin position="901"/>
        <end position="953"/>
    </location>
</feature>
<keyword evidence="4" id="KW-0949">S-adenosyl-L-methionine</keyword>
<dbReference type="PRINTS" id="PR00633">
    <property type="entry name" value="RCCNDNSATION"/>
</dbReference>
<dbReference type="GO" id="GO:0005634">
    <property type="term" value="C:nucleus"/>
    <property type="evidence" value="ECO:0007669"/>
    <property type="project" value="TreeGrafter"/>
</dbReference>
<dbReference type="GO" id="GO:0004482">
    <property type="term" value="F:mRNA 5'-cap (guanine-N7-)-methyltransferase activity"/>
    <property type="evidence" value="ECO:0007669"/>
    <property type="project" value="UniProtKB-EC"/>
</dbReference>
<dbReference type="Proteomes" id="UP000682733">
    <property type="component" value="Unassembled WGS sequence"/>
</dbReference>
<dbReference type="InterPro" id="IPR000408">
    <property type="entry name" value="Reg_chr_condens"/>
</dbReference>
<dbReference type="PROSITE" id="PS50012">
    <property type="entry name" value="RCC1_3"/>
    <property type="match status" value="6"/>
</dbReference>
<evidence type="ECO:0000256" key="8">
    <source>
        <dbReference type="ARBA" id="ARBA00044712"/>
    </source>
</evidence>
<dbReference type="PANTHER" id="PTHR12189:SF2">
    <property type="entry name" value="MRNA CAP GUANINE-N7 METHYLTRANSFERASE"/>
    <property type="match status" value="1"/>
</dbReference>
<keyword evidence="7" id="KW-0507">mRNA processing</keyword>
<name>A0A8S2DFI4_9BILA</name>
<comment type="caution">
    <text evidence="12">The sequence shown here is derived from an EMBL/GenBank/DDBJ whole genome shotgun (WGS) entry which is preliminary data.</text>
</comment>
<dbReference type="EMBL" id="CAJOBA010002986">
    <property type="protein sequence ID" value="CAF3666605.1"/>
    <property type="molecule type" value="Genomic_DNA"/>
</dbReference>
<keyword evidence="2" id="KW-0489">Methyltransferase</keyword>
<dbReference type="SUPFAM" id="SSF53335">
    <property type="entry name" value="S-adenosyl-L-methionine-dependent methyltransferases"/>
    <property type="match status" value="1"/>
</dbReference>
<dbReference type="GO" id="GO:0003723">
    <property type="term" value="F:RNA binding"/>
    <property type="evidence" value="ECO:0007669"/>
    <property type="project" value="UniProtKB-KW"/>
</dbReference>
<evidence type="ECO:0000313" key="13">
    <source>
        <dbReference type="EMBL" id="CAF3666605.1"/>
    </source>
</evidence>
<evidence type="ECO:0000256" key="10">
    <source>
        <dbReference type="SAM" id="MobiDB-lite"/>
    </source>
</evidence>
<feature type="repeat" description="RCC1" evidence="9">
    <location>
        <begin position="674"/>
        <end position="727"/>
    </location>
</feature>
<evidence type="ECO:0000256" key="2">
    <source>
        <dbReference type="ARBA" id="ARBA00022603"/>
    </source>
</evidence>
<dbReference type="CDD" id="cd02440">
    <property type="entry name" value="AdoMet_MTases"/>
    <property type="match status" value="1"/>
</dbReference>
<protein>
    <recommendedName>
        <fullName evidence="1">mRNA (guanine-N(7))-methyltransferase</fullName>
        <ecNumber evidence="1">2.1.1.56</ecNumber>
    </recommendedName>
</protein>
<evidence type="ECO:0000256" key="6">
    <source>
        <dbReference type="ARBA" id="ARBA00022884"/>
    </source>
</evidence>
<dbReference type="InterPro" id="IPR058923">
    <property type="entry name" value="RCC1-like_dom"/>
</dbReference>
<dbReference type="SUPFAM" id="SSF50985">
    <property type="entry name" value="RCC1/BLIP-II"/>
    <property type="match status" value="1"/>
</dbReference>
<evidence type="ECO:0000256" key="7">
    <source>
        <dbReference type="ARBA" id="ARBA00023042"/>
    </source>
</evidence>
<dbReference type="Gene3D" id="3.40.50.150">
    <property type="entry name" value="Vaccinia Virus protein VP39"/>
    <property type="match status" value="1"/>
</dbReference>
<keyword evidence="3" id="KW-0808">Transferase</keyword>
<dbReference type="Pfam" id="PF03291">
    <property type="entry name" value="mRNA_G-N7_MeTrfase"/>
    <property type="match status" value="1"/>
</dbReference>
<evidence type="ECO:0000256" key="3">
    <source>
        <dbReference type="ARBA" id="ARBA00022679"/>
    </source>
</evidence>
<feature type="compositionally biased region" description="Low complexity" evidence="10">
    <location>
        <begin position="435"/>
        <end position="457"/>
    </location>
</feature>
<evidence type="ECO:0000256" key="5">
    <source>
        <dbReference type="ARBA" id="ARBA00022737"/>
    </source>
</evidence>
<proteinExistence type="predicted"/>
<evidence type="ECO:0000256" key="1">
    <source>
        <dbReference type="ARBA" id="ARBA00011926"/>
    </source>
</evidence>
<feature type="region of interest" description="Disordered" evidence="10">
    <location>
        <begin position="362"/>
        <end position="511"/>
    </location>
</feature>
<dbReference type="Pfam" id="PF25390">
    <property type="entry name" value="WD40_RLD"/>
    <property type="match status" value="1"/>
</dbReference>
<keyword evidence="7" id="KW-0506">mRNA capping</keyword>
<keyword evidence="5" id="KW-0677">Repeat</keyword>
<feature type="repeat" description="RCC1" evidence="9">
    <location>
        <begin position="610"/>
        <end position="673"/>
    </location>
</feature>
<dbReference type="Proteomes" id="UP000677228">
    <property type="component" value="Unassembled WGS sequence"/>
</dbReference>
<feature type="compositionally biased region" description="Basic residues" evidence="10">
    <location>
        <begin position="471"/>
        <end position="486"/>
    </location>
</feature>
<keyword evidence="6" id="KW-0694">RNA-binding</keyword>
<comment type="catalytic activity">
    <reaction evidence="8">
        <text>a 5'-end (5'-triphosphoguanosine)-ribonucleoside in mRNA + S-adenosyl-L-methionine = a 5'-end (N(7)-methyl 5'-triphosphoguanosine)-ribonucleoside in mRNA + S-adenosyl-L-homocysteine</text>
        <dbReference type="Rhea" id="RHEA:67008"/>
        <dbReference type="Rhea" id="RHEA-COMP:17166"/>
        <dbReference type="Rhea" id="RHEA-COMP:17167"/>
        <dbReference type="ChEBI" id="CHEBI:57856"/>
        <dbReference type="ChEBI" id="CHEBI:59789"/>
        <dbReference type="ChEBI" id="CHEBI:156461"/>
        <dbReference type="ChEBI" id="CHEBI:167617"/>
        <dbReference type="EC" id="2.1.1.56"/>
    </reaction>
</comment>
<feature type="domain" description="MRNA cap 0 methyltransferase" evidence="11">
    <location>
        <begin position="29"/>
        <end position="350"/>
    </location>
</feature>
<dbReference type="EC" id="2.1.1.56" evidence="1"/>
<dbReference type="PROSITE" id="PS00626">
    <property type="entry name" value="RCC1_2"/>
    <property type="match status" value="2"/>
</dbReference>
<organism evidence="12 14">
    <name type="scientific">Didymodactylos carnosus</name>
    <dbReference type="NCBI Taxonomy" id="1234261"/>
    <lineage>
        <taxon>Eukaryota</taxon>
        <taxon>Metazoa</taxon>
        <taxon>Spiralia</taxon>
        <taxon>Gnathifera</taxon>
        <taxon>Rotifera</taxon>
        <taxon>Eurotatoria</taxon>
        <taxon>Bdelloidea</taxon>
        <taxon>Philodinida</taxon>
        <taxon>Philodinidae</taxon>
        <taxon>Didymodactylos</taxon>
    </lineage>
</organism>
<feature type="compositionally biased region" description="Acidic residues" evidence="10">
    <location>
        <begin position="387"/>
        <end position="396"/>
    </location>
</feature>
<feature type="repeat" description="RCC1" evidence="9">
    <location>
        <begin position="559"/>
        <end position="609"/>
    </location>
</feature>
<accession>A0A8S2DFI4</accession>
<dbReference type="InterPro" id="IPR009091">
    <property type="entry name" value="RCC1/BLIP-II"/>
</dbReference>